<evidence type="ECO:0000256" key="6">
    <source>
        <dbReference type="SAM" id="MobiDB-lite"/>
    </source>
</evidence>
<protein>
    <submittedName>
        <fullName evidence="8">Uncharacterized protein</fullName>
    </submittedName>
</protein>
<name>A0A5M3N2P1_CONPW</name>
<feature type="compositionally biased region" description="Low complexity" evidence="6">
    <location>
        <begin position="271"/>
        <end position="284"/>
    </location>
</feature>
<feature type="region of interest" description="Disordered" evidence="6">
    <location>
        <begin position="88"/>
        <end position="295"/>
    </location>
</feature>
<sequence>MRPQIKRHHGFNVLLFILGTLFPPLAVAARFGIGSDFWLNLLLTICGYIPGHCHNFYIQNVRNNKNHRRTPKWAQRYGLVDTSTIKRHEQRSQWAHRYNDRNPHSTLEDQPLEAGENSPDPYHRSDSTLSRQPSRPSDNRLWNTDDESYYSNGNGGNGSANAGSSGGGRWQYPANFDNALPELVSSGSQKKKKSGKDNRDRWSRTEEAHANPDQGSRKKKKKKSKNTSTVGDAGGDWNSTYSRRSESTADLDGPEDPTGNAYSAHGGSRPQAQAGGAAGNGHAAGNEEDVFNHEF</sequence>
<organism evidence="8 9">
    <name type="scientific">Coniophora puteana (strain RWD-64-598)</name>
    <name type="common">Brown rot fungus</name>
    <dbReference type="NCBI Taxonomy" id="741705"/>
    <lineage>
        <taxon>Eukaryota</taxon>
        <taxon>Fungi</taxon>
        <taxon>Dikarya</taxon>
        <taxon>Basidiomycota</taxon>
        <taxon>Agaricomycotina</taxon>
        <taxon>Agaricomycetes</taxon>
        <taxon>Agaricomycetidae</taxon>
        <taxon>Boletales</taxon>
        <taxon>Coniophorineae</taxon>
        <taxon>Coniophoraceae</taxon>
        <taxon>Coniophora</taxon>
    </lineage>
</organism>
<dbReference type="Pfam" id="PF01679">
    <property type="entry name" value="Pmp3"/>
    <property type="match status" value="1"/>
</dbReference>
<dbReference type="PANTHER" id="PTHR21659">
    <property type="entry name" value="HYDROPHOBIC PROTEIN RCI2 LOW TEMPERATURE AND SALT RESPONSIVE PROTEIN LTI6 -RELATED"/>
    <property type="match status" value="1"/>
</dbReference>
<evidence type="ECO:0000256" key="2">
    <source>
        <dbReference type="ARBA" id="ARBA00009530"/>
    </source>
</evidence>
<keyword evidence="3" id="KW-0812">Transmembrane</keyword>
<comment type="subcellular location">
    <subcellularLocation>
        <location evidence="1">Membrane</location>
    </subcellularLocation>
</comment>
<dbReference type="InterPro" id="IPR000612">
    <property type="entry name" value="PMP3"/>
</dbReference>
<evidence type="ECO:0000256" key="1">
    <source>
        <dbReference type="ARBA" id="ARBA00004370"/>
    </source>
</evidence>
<proteinExistence type="inferred from homology"/>
<evidence type="ECO:0000313" key="9">
    <source>
        <dbReference type="Proteomes" id="UP000053558"/>
    </source>
</evidence>
<dbReference type="PANTHER" id="PTHR21659:SF112">
    <property type="entry name" value="PROTEIN SNA2-RELATED"/>
    <property type="match status" value="1"/>
</dbReference>
<dbReference type="GO" id="GO:0016020">
    <property type="term" value="C:membrane"/>
    <property type="evidence" value="ECO:0007669"/>
    <property type="project" value="UniProtKB-SubCell"/>
</dbReference>
<feature type="compositionally biased region" description="Basic and acidic residues" evidence="6">
    <location>
        <begin position="195"/>
        <end position="210"/>
    </location>
</feature>
<gene>
    <name evidence="8" type="ORF">CONPUDRAFT_79865</name>
</gene>
<dbReference type="OrthoDB" id="2152119at2759"/>
<evidence type="ECO:0000313" key="8">
    <source>
        <dbReference type="EMBL" id="EIW85181.1"/>
    </source>
</evidence>
<comment type="similarity">
    <text evidence="2">Belongs to the UPF0057 (PMP3) family.</text>
</comment>
<keyword evidence="5" id="KW-0472">Membrane</keyword>
<evidence type="ECO:0000256" key="4">
    <source>
        <dbReference type="ARBA" id="ARBA00022989"/>
    </source>
</evidence>
<keyword evidence="7" id="KW-0732">Signal</keyword>
<dbReference type="EMBL" id="JH711574">
    <property type="protein sequence ID" value="EIW85181.1"/>
    <property type="molecule type" value="Genomic_DNA"/>
</dbReference>
<evidence type="ECO:0000256" key="7">
    <source>
        <dbReference type="SAM" id="SignalP"/>
    </source>
</evidence>
<dbReference type="AlphaFoldDB" id="A0A5M3N2P1"/>
<feature type="compositionally biased region" description="Basic and acidic residues" evidence="6">
    <location>
        <begin position="88"/>
        <end position="107"/>
    </location>
</feature>
<dbReference type="GeneID" id="19209991"/>
<comment type="caution">
    <text evidence="8">The sequence shown here is derived from an EMBL/GenBank/DDBJ whole genome shotgun (WGS) entry which is preliminary data.</text>
</comment>
<dbReference type="Proteomes" id="UP000053558">
    <property type="component" value="Unassembled WGS sequence"/>
</dbReference>
<accession>A0A5M3N2P1</accession>
<keyword evidence="4" id="KW-1133">Transmembrane helix</keyword>
<feature type="compositionally biased region" description="Gly residues" evidence="6">
    <location>
        <begin position="153"/>
        <end position="169"/>
    </location>
</feature>
<dbReference type="OMA" id="GGRWHYP"/>
<evidence type="ECO:0000256" key="3">
    <source>
        <dbReference type="ARBA" id="ARBA00022692"/>
    </source>
</evidence>
<feature type="compositionally biased region" description="Polar residues" evidence="6">
    <location>
        <begin position="127"/>
        <end position="142"/>
    </location>
</feature>
<evidence type="ECO:0000256" key="5">
    <source>
        <dbReference type="ARBA" id="ARBA00023136"/>
    </source>
</evidence>
<dbReference type="RefSeq" id="XP_007764286.1">
    <property type="nucleotide sequence ID" value="XM_007766096.1"/>
</dbReference>
<reference evidence="9" key="1">
    <citation type="journal article" date="2012" name="Science">
        <title>The Paleozoic origin of enzymatic lignin decomposition reconstructed from 31 fungal genomes.</title>
        <authorList>
            <person name="Floudas D."/>
            <person name="Binder M."/>
            <person name="Riley R."/>
            <person name="Barry K."/>
            <person name="Blanchette R.A."/>
            <person name="Henrissat B."/>
            <person name="Martinez A.T."/>
            <person name="Otillar R."/>
            <person name="Spatafora J.W."/>
            <person name="Yadav J.S."/>
            <person name="Aerts A."/>
            <person name="Benoit I."/>
            <person name="Boyd A."/>
            <person name="Carlson A."/>
            <person name="Copeland A."/>
            <person name="Coutinho P.M."/>
            <person name="de Vries R.P."/>
            <person name="Ferreira P."/>
            <person name="Findley K."/>
            <person name="Foster B."/>
            <person name="Gaskell J."/>
            <person name="Glotzer D."/>
            <person name="Gorecki P."/>
            <person name="Heitman J."/>
            <person name="Hesse C."/>
            <person name="Hori C."/>
            <person name="Igarashi K."/>
            <person name="Jurgens J.A."/>
            <person name="Kallen N."/>
            <person name="Kersten P."/>
            <person name="Kohler A."/>
            <person name="Kuees U."/>
            <person name="Kumar T.K.A."/>
            <person name="Kuo A."/>
            <person name="LaButti K."/>
            <person name="Larrondo L.F."/>
            <person name="Lindquist E."/>
            <person name="Ling A."/>
            <person name="Lombard V."/>
            <person name="Lucas S."/>
            <person name="Lundell T."/>
            <person name="Martin R."/>
            <person name="McLaughlin D.J."/>
            <person name="Morgenstern I."/>
            <person name="Morin E."/>
            <person name="Murat C."/>
            <person name="Nagy L.G."/>
            <person name="Nolan M."/>
            <person name="Ohm R.A."/>
            <person name="Patyshakuliyeva A."/>
            <person name="Rokas A."/>
            <person name="Ruiz-Duenas F.J."/>
            <person name="Sabat G."/>
            <person name="Salamov A."/>
            <person name="Samejima M."/>
            <person name="Schmutz J."/>
            <person name="Slot J.C."/>
            <person name="St John F."/>
            <person name="Stenlid J."/>
            <person name="Sun H."/>
            <person name="Sun S."/>
            <person name="Syed K."/>
            <person name="Tsang A."/>
            <person name="Wiebenga A."/>
            <person name="Young D."/>
            <person name="Pisabarro A."/>
            <person name="Eastwood D.C."/>
            <person name="Martin F."/>
            <person name="Cullen D."/>
            <person name="Grigoriev I.V."/>
            <person name="Hibbett D.S."/>
        </authorList>
    </citation>
    <scope>NUCLEOTIDE SEQUENCE [LARGE SCALE GENOMIC DNA]</scope>
    <source>
        <strain evidence="9">RWD-64-598 SS2</strain>
    </source>
</reference>
<keyword evidence="9" id="KW-1185">Reference proteome</keyword>
<dbReference type="KEGG" id="cput:CONPUDRAFT_79865"/>
<feature type="chain" id="PRO_5024445186" evidence="7">
    <location>
        <begin position="29"/>
        <end position="295"/>
    </location>
</feature>
<feature type="signal peptide" evidence="7">
    <location>
        <begin position="1"/>
        <end position="28"/>
    </location>
</feature>